<evidence type="ECO:0000313" key="4">
    <source>
        <dbReference type="EMBL" id="KAG0652653.1"/>
    </source>
</evidence>
<keyword evidence="1" id="KW-0521">NADP</keyword>
<reference evidence="4" key="1">
    <citation type="submission" date="2019-07" db="EMBL/GenBank/DDBJ databases">
        <title>Hyphodiscus hymeniophilus genome sequencing and assembly.</title>
        <authorList>
            <person name="Kramer G."/>
            <person name="Nodwell J."/>
        </authorList>
    </citation>
    <scope>NUCLEOTIDE SEQUENCE</scope>
    <source>
        <strain evidence="4">ATCC 34498</strain>
    </source>
</reference>
<evidence type="ECO:0000256" key="1">
    <source>
        <dbReference type="ARBA" id="ARBA00022857"/>
    </source>
</evidence>
<dbReference type="Proteomes" id="UP000785200">
    <property type="component" value="Unassembled WGS sequence"/>
</dbReference>
<feature type="domain" description="NmrA-like" evidence="3">
    <location>
        <begin position="5"/>
        <end position="226"/>
    </location>
</feature>
<dbReference type="InterPro" id="IPR051609">
    <property type="entry name" value="NmrA/Isoflavone_reductase-like"/>
</dbReference>
<evidence type="ECO:0000256" key="2">
    <source>
        <dbReference type="ARBA" id="ARBA00023002"/>
    </source>
</evidence>
<name>A0A9P6VS73_9HELO</name>
<dbReference type="SUPFAM" id="SSF51735">
    <property type="entry name" value="NAD(P)-binding Rossmann-fold domains"/>
    <property type="match status" value="1"/>
</dbReference>
<dbReference type="OrthoDB" id="419598at2759"/>
<comment type="caution">
    <text evidence="4">The sequence shown here is derived from an EMBL/GenBank/DDBJ whole genome shotgun (WGS) entry which is preliminary data.</text>
</comment>
<dbReference type="AlphaFoldDB" id="A0A9P6VS73"/>
<dbReference type="Pfam" id="PF05368">
    <property type="entry name" value="NmrA"/>
    <property type="match status" value="1"/>
</dbReference>
<dbReference type="InterPro" id="IPR008030">
    <property type="entry name" value="NmrA-like"/>
</dbReference>
<organism evidence="4 5">
    <name type="scientific">Hyphodiscus hymeniophilus</name>
    <dbReference type="NCBI Taxonomy" id="353542"/>
    <lineage>
        <taxon>Eukaryota</taxon>
        <taxon>Fungi</taxon>
        <taxon>Dikarya</taxon>
        <taxon>Ascomycota</taxon>
        <taxon>Pezizomycotina</taxon>
        <taxon>Leotiomycetes</taxon>
        <taxon>Helotiales</taxon>
        <taxon>Hyphodiscaceae</taxon>
        <taxon>Hyphodiscus</taxon>
    </lineage>
</organism>
<evidence type="ECO:0000313" key="5">
    <source>
        <dbReference type="Proteomes" id="UP000785200"/>
    </source>
</evidence>
<dbReference type="GO" id="GO:0016491">
    <property type="term" value="F:oxidoreductase activity"/>
    <property type="evidence" value="ECO:0007669"/>
    <property type="project" value="UniProtKB-KW"/>
</dbReference>
<dbReference type="InterPro" id="IPR036291">
    <property type="entry name" value="NAD(P)-bd_dom_sf"/>
</dbReference>
<evidence type="ECO:0000259" key="3">
    <source>
        <dbReference type="Pfam" id="PF05368"/>
    </source>
</evidence>
<keyword evidence="5" id="KW-1185">Reference proteome</keyword>
<accession>A0A9P6VS73</accession>
<dbReference type="Gene3D" id="3.40.50.720">
    <property type="entry name" value="NAD(P)-binding Rossmann-like Domain"/>
    <property type="match status" value="1"/>
</dbReference>
<keyword evidence="2" id="KW-0560">Oxidoreductase</keyword>
<dbReference type="PANTHER" id="PTHR47706">
    <property type="entry name" value="NMRA-LIKE FAMILY PROTEIN"/>
    <property type="match status" value="1"/>
</dbReference>
<sequence>MRIAIAGSGGLAQTFAHYINETAHQFVILSRVARPQLTALGYQVLVVDYDDQTDLQFNLRGIDLVISTVSGNPQINLIDAAAVSNVRRFVPAEFEGPPSRRPNNDPLDRGRAACLDRLRHWSHKRRPMRSTIFSCGVFYERFARGGLAAMGIGLSTGVSYQGSYLMDIEAGTAEIVERTLSGEATTISMVSVNDLGRFLVAAIALDPQTWPGEFSMQGDRRTVAEVLQWAETVRGGAQFSTDVIEPGDLAAHLQHATYYQDWIKVHRIQELIATEQRRYDLVNPNLNALVNVIPITFWDWLKAHWA</sequence>
<protein>
    <recommendedName>
        <fullName evidence="3">NmrA-like domain-containing protein</fullName>
    </recommendedName>
</protein>
<dbReference type="PANTHER" id="PTHR47706:SF5">
    <property type="entry name" value="ISOFLAVONE REDUCTASE"/>
    <property type="match status" value="1"/>
</dbReference>
<gene>
    <name evidence="4" type="ORF">D0Z07_0248</name>
</gene>
<dbReference type="EMBL" id="VNKQ01000002">
    <property type="protein sequence ID" value="KAG0652653.1"/>
    <property type="molecule type" value="Genomic_DNA"/>
</dbReference>
<proteinExistence type="predicted"/>